<dbReference type="AlphaFoldDB" id="A0A3M8H9W2"/>
<dbReference type="Proteomes" id="UP000279909">
    <property type="component" value="Unassembled WGS sequence"/>
</dbReference>
<feature type="transmembrane region" description="Helical" evidence="1">
    <location>
        <begin position="112"/>
        <end position="139"/>
    </location>
</feature>
<feature type="transmembrane region" description="Helical" evidence="1">
    <location>
        <begin position="80"/>
        <end position="100"/>
    </location>
</feature>
<dbReference type="EMBL" id="RHLQ01000018">
    <property type="protein sequence ID" value="RNC99088.1"/>
    <property type="molecule type" value="Genomic_DNA"/>
</dbReference>
<dbReference type="InterPro" id="IPR012651">
    <property type="entry name" value="Thia_Transptr_ThiT"/>
</dbReference>
<comment type="caution">
    <text evidence="2">The sequence shown here is derived from an EMBL/GenBank/DDBJ whole genome shotgun (WGS) entry which is preliminary data.</text>
</comment>
<feature type="transmembrane region" description="Helical" evidence="1">
    <location>
        <begin position="159"/>
        <end position="182"/>
    </location>
</feature>
<dbReference type="Pfam" id="PF09515">
    <property type="entry name" value="Thia_YuaJ"/>
    <property type="match status" value="1"/>
</dbReference>
<feature type="transmembrane region" description="Helical" evidence="1">
    <location>
        <begin position="7"/>
        <end position="23"/>
    </location>
</feature>
<keyword evidence="1" id="KW-0472">Membrane</keyword>
<keyword evidence="3" id="KW-1185">Reference proteome</keyword>
<feature type="transmembrane region" description="Helical" evidence="1">
    <location>
        <begin position="29"/>
        <end position="48"/>
    </location>
</feature>
<dbReference type="NCBIfam" id="TIGR02357">
    <property type="entry name" value="ECF_ThiT_YuaJ"/>
    <property type="match status" value="1"/>
</dbReference>
<proteinExistence type="predicted"/>
<dbReference type="OrthoDB" id="9795813at2"/>
<feature type="transmembrane region" description="Helical" evidence="1">
    <location>
        <begin position="55"/>
        <end position="74"/>
    </location>
</feature>
<reference evidence="2 3" key="1">
    <citation type="journal article" date="2014" name="Int. J. Syst. Evol. Microbiol.">
        <title>Lysinibacillus halotolerans sp. nov., isolated from saline-alkaline soil.</title>
        <authorList>
            <person name="Kong D."/>
            <person name="Wang Y."/>
            <person name="Zhao B."/>
            <person name="Li Y."/>
            <person name="Song J."/>
            <person name="Zhai Y."/>
            <person name="Zhang C."/>
            <person name="Wang H."/>
            <person name="Chen X."/>
            <person name="Zhao B."/>
            <person name="Ruan Z."/>
        </authorList>
    </citation>
    <scope>NUCLEOTIDE SEQUENCE [LARGE SCALE GENOMIC DNA]</scope>
    <source>
        <strain evidence="2 3">MCCC 1A12703</strain>
    </source>
</reference>
<dbReference type="GO" id="GO:0015234">
    <property type="term" value="F:thiamine transmembrane transporter activity"/>
    <property type="evidence" value="ECO:0007669"/>
    <property type="project" value="InterPro"/>
</dbReference>
<keyword evidence="1" id="KW-0812">Transmembrane</keyword>
<dbReference type="GO" id="GO:0005886">
    <property type="term" value="C:plasma membrane"/>
    <property type="evidence" value="ECO:0007669"/>
    <property type="project" value="InterPro"/>
</dbReference>
<sequence length="186" mass="20080">MNNKRLLMLVEIAIFAGIGVVLDKLSFSLWAQGGSISFVMVPILLIAIRWGLSAGIITGLLIGLIQILLGGYILHWAQGLLDYIVAFSVVGFAGIFRKQIVDAATNLNKKRMGLYIVFGTVVGGLLRYAAHTIAGAIFFAEYAGDQNVWVYTIVYNGSYMIPAIILTAIVGVLIFTASPRLLKANS</sequence>
<dbReference type="RefSeq" id="WP_122971920.1">
    <property type="nucleotide sequence ID" value="NZ_RHLQ01000018.1"/>
</dbReference>
<name>A0A3M8H9W2_9BACI</name>
<evidence type="ECO:0000313" key="3">
    <source>
        <dbReference type="Proteomes" id="UP000279909"/>
    </source>
</evidence>
<protein>
    <submittedName>
        <fullName evidence="2">Energy-coupled thiamine transporter ThiT</fullName>
    </submittedName>
</protein>
<organism evidence="2 3">
    <name type="scientific">Lysinibacillus halotolerans</name>
    <dbReference type="NCBI Taxonomy" id="1368476"/>
    <lineage>
        <taxon>Bacteria</taxon>
        <taxon>Bacillati</taxon>
        <taxon>Bacillota</taxon>
        <taxon>Bacilli</taxon>
        <taxon>Bacillales</taxon>
        <taxon>Bacillaceae</taxon>
        <taxon>Lysinibacillus</taxon>
    </lineage>
</organism>
<gene>
    <name evidence="2" type="primary">thiT</name>
    <name evidence="2" type="ORF">EC501_08815</name>
</gene>
<evidence type="ECO:0000256" key="1">
    <source>
        <dbReference type="SAM" id="Phobius"/>
    </source>
</evidence>
<accession>A0A3M8H9W2</accession>
<evidence type="ECO:0000313" key="2">
    <source>
        <dbReference type="EMBL" id="RNC99088.1"/>
    </source>
</evidence>
<keyword evidence="1" id="KW-1133">Transmembrane helix</keyword>
<dbReference type="Gene3D" id="1.10.1760.20">
    <property type="match status" value="1"/>
</dbReference>